<evidence type="ECO:0000313" key="2">
    <source>
        <dbReference type="Proteomes" id="UP000321331"/>
    </source>
</evidence>
<reference evidence="1 2" key="1">
    <citation type="submission" date="2019-07" db="EMBL/GenBank/DDBJ databases">
        <title>The First High-Quality Draft Genome Sequence of the Causal Agent of the Current Panama Disease Epidemic.</title>
        <authorList>
            <person name="Warmington R.J."/>
            <person name="Kay W."/>
            <person name="Jeffries A."/>
            <person name="Bebber D."/>
            <person name="Moore K."/>
            <person name="Studholme D.J."/>
        </authorList>
    </citation>
    <scope>NUCLEOTIDE SEQUENCE [LARGE SCALE GENOMIC DNA]</scope>
    <source>
        <strain evidence="1 2">TR4</strain>
    </source>
</reference>
<name>A0A5C6TE73_FUSOC</name>
<organism evidence="1 2">
    <name type="scientific">Fusarium oxysporum f. sp. cubense</name>
    <dbReference type="NCBI Taxonomy" id="61366"/>
    <lineage>
        <taxon>Eukaryota</taxon>
        <taxon>Fungi</taxon>
        <taxon>Dikarya</taxon>
        <taxon>Ascomycota</taxon>
        <taxon>Pezizomycotina</taxon>
        <taxon>Sordariomycetes</taxon>
        <taxon>Hypocreomycetidae</taxon>
        <taxon>Hypocreales</taxon>
        <taxon>Nectriaceae</taxon>
        <taxon>Fusarium</taxon>
        <taxon>Fusarium oxysporum species complex</taxon>
    </lineage>
</organism>
<proteinExistence type="predicted"/>
<dbReference type="AlphaFoldDB" id="A0A5C6TE73"/>
<evidence type="ECO:0000313" key="1">
    <source>
        <dbReference type="EMBL" id="TXC09350.1"/>
    </source>
</evidence>
<sequence length="179" mass="20598">MGTLVDMVWIDGHMTRRTPATYPLYAKITLFTISEEWCSGNTLPTKPKVSNPHLKNLSPHCPLLAFWQGSRLRILSYKEPLFGPRFRTLGRPVLDDDPIYRPRPQRWHPPFTITIQNMIIHHIRTLLPVIGALRRRSPSDTTWPPTPYIPKPHIWSVTKSVWSSGNPHPINLKSSNSLL</sequence>
<accession>A0A5C6TE73</accession>
<dbReference type="EMBL" id="VMNF01000004">
    <property type="protein sequence ID" value="TXC09350.1"/>
    <property type="molecule type" value="Genomic_DNA"/>
</dbReference>
<protein>
    <submittedName>
        <fullName evidence="1">Uncharacterized protein</fullName>
    </submittedName>
</protein>
<dbReference type="Proteomes" id="UP000321331">
    <property type="component" value="Unassembled WGS sequence"/>
</dbReference>
<gene>
    <name evidence="1" type="ORF">FocTR4_00005759</name>
</gene>
<comment type="caution">
    <text evidence="1">The sequence shown here is derived from an EMBL/GenBank/DDBJ whole genome shotgun (WGS) entry which is preliminary data.</text>
</comment>